<keyword evidence="1" id="KW-0732">Signal</keyword>
<dbReference type="AlphaFoldDB" id="A0A2N5VF48"/>
<feature type="signal peptide" evidence="1">
    <location>
        <begin position="1"/>
        <end position="22"/>
    </location>
</feature>
<accession>A0A2N5VF48</accession>
<evidence type="ECO:0000256" key="1">
    <source>
        <dbReference type="SAM" id="SignalP"/>
    </source>
</evidence>
<comment type="caution">
    <text evidence="3">The sequence shown here is derived from an EMBL/GenBank/DDBJ whole genome shotgun (WGS) entry which is preliminary data.</text>
</comment>
<reference evidence="3 4" key="1">
    <citation type="submission" date="2017-11" db="EMBL/GenBank/DDBJ databases">
        <title>De novo assembly and phasing of dikaryotic genomes from two isolates of Puccinia coronata f. sp. avenae, the causal agent of oat crown rust.</title>
        <authorList>
            <person name="Miller M.E."/>
            <person name="Zhang Y."/>
            <person name="Omidvar V."/>
            <person name="Sperschneider J."/>
            <person name="Schwessinger B."/>
            <person name="Raley C."/>
            <person name="Palmer J.M."/>
            <person name="Garnica D."/>
            <person name="Upadhyaya N."/>
            <person name="Rathjen J."/>
            <person name="Taylor J.M."/>
            <person name="Park R.F."/>
            <person name="Dodds P.N."/>
            <person name="Hirsch C.D."/>
            <person name="Kianian S.F."/>
            <person name="Figueroa M."/>
        </authorList>
    </citation>
    <scope>NUCLEOTIDE SEQUENCE [LARGE SCALE GENOMIC DNA]</scope>
    <source>
        <strain evidence="3">12SD80</strain>
    </source>
</reference>
<gene>
    <name evidence="2" type="ORF">PCASD_04229</name>
    <name evidence="3" type="ORF">PCASD_04234</name>
</gene>
<dbReference type="EMBL" id="PGCI01000023">
    <property type="protein sequence ID" value="PLW48489.1"/>
    <property type="molecule type" value="Genomic_DNA"/>
</dbReference>
<evidence type="ECO:0008006" key="5">
    <source>
        <dbReference type="Google" id="ProtNLM"/>
    </source>
</evidence>
<protein>
    <recommendedName>
        <fullName evidence="5">Ecp2 effector protein domain-containing protein</fullName>
    </recommendedName>
</protein>
<dbReference type="EMBL" id="PGCI01000023">
    <property type="protein sequence ID" value="PLW48526.1"/>
    <property type="molecule type" value="Genomic_DNA"/>
</dbReference>
<evidence type="ECO:0000313" key="2">
    <source>
        <dbReference type="EMBL" id="PLW48489.1"/>
    </source>
</evidence>
<feature type="chain" id="PRO_5014563748" description="Ecp2 effector protein domain-containing protein" evidence="1">
    <location>
        <begin position="23"/>
        <end position="124"/>
    </location>
</feature>
<proteinExistence type="predicted"/>
<evidence type="ECO:0000313" key="3">
    <source>
        <dbReference type="EMBL" id="PLW48526.1"/>
    </source>
</evidence>
<sequence>MATCNLFYILITITLLARSCRSDYIPVCSNELQVNPDECKKAAEHVSYGADGTFKALYYEQQISGSCTIGVSRVKESGVFKRDSVNEVMEAILGNCSTHAGYMSMSGINDDPEVFTVFLTGPRK</sequence>
<name>A0A2N5VF48_9BASI</name>
<organism evidence="3 4">
    <name type="scientific">Puccinia coronata f. sp. avenae</name>
    <dbReference type="NCBI Taxonomy" id="200324"/>
    <lineage>
        <taxon>Eukaryota</taxon>
        <taxon>Fungi</taxon>
        <taxon>Dikarya</taxon>
        <taxon>Basidiomycota</taxon>
        <taxon>Pucciniomycotina</taxon>
        <taxon>Pucciniomycetes</taxon>
        <taxon>Pucciniales</taxon>
        <taxon>Pucciniaceae</taxon>
        <taxon>Puccinia</taxon>
    </lineage>
</organism>
<evidence type="ECO:0000313" key="4">
    <source>
        <dbReference type="Proteomes" id="UP000235392"/>
    </source>
</evidence>
<dbReference type="Proteomes" id="UP000235392">
    <property type="component" value="Unassembled WGS sequence"/>
</dbReference>